<comment type="caution">
    <text evidence="2">The sequence shown here is derived from an EMBL/GenBank/DDBJ whole genome shotgun (WGS) entry which is preliminary data.</text>
</comment>
<feature type="compositionally biased region" description="Basic and acidic residues" evidence="1">
    <location>
        <begin position="159"/>
        <end position="169"/>
    </location>
</feature>
<proteinExistence type="predicted"/>
<feature type="compositionally biased region" description="Acidic residues" evidence="1">
    <location>
        <begin position="309"/>
        <end position="318"/>
    </location>
</feature>
<name>A0A9P4NQQ5_9PEZI</name>
<dbReference type="OrthoDB" id="2011769at2759"/>
<feature type="region of interest" description="Disordered" evidence="1">
    <location>
        <begin position="73"/>
        <end position="178"/>
    </location>
</feature>
<feature type="compositionally biased region" description="Basic residues" evidence="1">
    <location>
        <begin position="566"/>
        <end position="584"/>
    </location>
</feature>
<dbReference type="EMBL" id="MU007040">
    <property type="protein sequence ID" value="KAF2430314.1"/>
    <property type="molecule type" value="Genomic_DNA"/>
</dbReference>
<feature type="compositionally biased region" description="Basic and acidic residues" evidence="1">
    <location>
        <begin position="720"/>
        <end position="731"/>
    </location>
</feature>
<feature type="compositionally biased region" description="Basic and acidic residues" evidence="1">
    <location>
        <begin position="463"/>
        <end position="473"/>
    </location>
</feature>
<feature type="compositionally biased region" description="Basic residues" evidence="1">
    <location>
        <begin position="734"/>
        <end position="747"/>
    </location>
</feature>
<feature type="region of interest" description="Disordered" evidence="1">
    <location>
        <begin position="502"/>
        <end position="697"/>
    </location>
</feature>
<dbReference type="Pfam" id="PF10446">
    <property type="entry name" value="DUF2457"/>
    <property type="match status" value="1"/>
</dbReference>
<feature type="compositionally biased region" description="Acidic residues" evidence="1">
    <location>
        <begin position="523"/>
        <end position="534"/>
    </location>
</feature>
<sequence length="790" mass="88260">MEHQQYYFGVAPPDARTLQNQPTSTADSPSDETMGEADEPPEENQLAQSKPATIEAVEFKKIPCTMQRKQSILTQTIHSSESESLDEDVFSGSTRAHSTASTWSRGSVASTADLTSDGHTSPTRTTTPSPRLPPSQFQLPPVFNHKPFEAPPSVQVPHESVDPLRKPEPPKPAPTSDEAVEAFMKRRRCITFACGGKKEEPKKEEVVEPPKPAEPVKRACMLKFVCPTRQDATLAAKPHVRLSSPPPPPRRIAHSPRVQIRSHRGSDSTVRNDSPKSVRKVGPTLRARRMSGNSDLGHSEATRFHEFASSEEEPEDWTQEATCHRSRLTIDDTLKIENDLRKLGKEAEDEAMEEEEDDVDEDVEEDDDDDDADSVGIMDSVGDVSDDGFASDDEHGFAGSDNESNDGSDYDFWVPNATTSGALNEHIRPKSRRSNSDSSIESFSSTRVFPSKTPIMVGRKRAHPVDIRPRTPDLPDSTDFVCGTLDEDRPLEQAYISCLEQRRAAKHKPVPQDIDPTFPASDPEMDEEDDDSGEDAMHVEDSDTHHHLFIHGQLDMLSNSDEQLPRGRHGITPRKRSPSPRRLRSPPPNKRVQQRSPPPARRLFGTPPKRMRSPPPPSRHYSRSPPPRKRSSFALAYQRDLEATPVALAQRPHGDSRETSSVPRNGPFRITRPSIHDDDDDDDLLDEENMDSTPTDTVFTRGAIDIVKGLEKKRQRRHEKLAEKRTRDKVNGHGIHHGKGKNGKGKREHFVLPGRGAERMREMGMELAALRGWKDKGLPVEEPGQHIISY</sequence>
<feature type="compositionally biased region" description="Low complexity" evidence="1">
    <location>
        <begin position="436"/>
        <end position="447"/>
    </location>
</feature>
<reference evidence="2" key="1">
    <citation type="journal article" date="2020" name="Stud. Mycol.">
        <title>101 Dothideomycetes genomes: a test case for predicting lifestyles and emergence of pathogens.</title>
        <authorList>
            <person name="Haridas S."/>
            <person name="Albert R."/>
            <person name="Binder M."/>
            <person name="Bloem J."/>
            <person name="Labutti K."/>
            <person name="Salamov A."/>
            <person name="Andreopoulos B."/>
            <person name="Baker S."/>
            <person name="Barry K."/>
            <person name="Bills G."/>
            <person name="Bluhm B."/>
            <person name="Cannon C."/>
            <person name="Castanera R."/>
            <person name="Culley D."/>
            <person name="Daum C."/>
            <person name="Ezra D."/>
            <person name="Gonzalez J."/>
            <person name="Henrissat B."/>
            <person name="Kuo A."/>
            <person name="Liang C."/>
            <person name="Lipzen A."/>
            <person name="Lutzoni F."/>
            <person name="Magnuson J."/>
            <person name="Mondo S."/>
            <person name="Nolan M."/>
            <person name="Ohm R."/>
            <person name="Pangilinan J."/>
            <person name="Park H.-J."/>
            <person name="Ramirez L."/>
            <person name="Alfaro M."/>
            <person name="Sun H."/>
            <person name="Tritt A."/>
            <person name="Yoshinaga Y."/>
            <person name="Zwiers L.-H."/>
            <person name="Turgeon B."/>
            <person name="Goodwin S."/>
            <person name="Spatafora J."/>
            <person name="Crous P."/>
            <person name="Grigoriev I."/>
        </authorList>
    </citation>
    <scope>NUCLEOTIDE SEQUENCE</scope>
    <source>
        <strain evidence="2">CBS 130266</strain>
    </source>
</reference>
<organism evidence="2 3">
    <name type="scientific">Tothia fuscella</name>
    <dbReference type="NCBI Taxonomy" id="1048955"/>
    <lineage>
        <taxon>Eukaryota</taxon>
        <taxon>Fungi</taxon>
        <taxon>Dikarya</taxon>
        <taxon>Ascomycota</taxon>
        <taxon>Pezizomycotina</taxon>
        <taxon>Dothideomycetes</taxon>
        <taxon>Pleosporomycetidae</taxon>
        <taxon>Venturiales</taxon>
        <taxon>Cylindrosympodiaceae</taxon>
        <taxon>Tothia</taxon>
    </lineage>
</organism>
<feature type="compositionally biased region" description="Acidic residues" evidence="1">
    <location>
        <begin position="29"/>
        <end position="42"/>
    </location>
</feature>
<feature type="compositionally biased region" description="Polar residues" evidence="1">
    <location>
        <begin position="17"/>
        <end position="28"/>
    </location>
</feature>
<feature type="compositionally biased region" description="Polar residues" evidence="1">
    <location>
        <begin position="91"/>
        <end position="119"/>
    </location>
</feature>
<feature type="compositionally biased region" description="Low complexity" evidence="1">
    <location>
        <begin position="120"/>
        <end position="129"/>
    </location>
</feature>
<keyword evidence="3" id="KW-1185">Reference proteome</keyword>
<protein>
    <submittedName>
        <fullName evidence="2">Uncharacterized protein</fullName>
    </submittedName>
</protein>
<dbReference type="InterPro" id="IPR018853">
    <property type="entry name" value="DUF2457"/>
</dbReference>
<feature type="compositionally biased region" description="Acidic residues" evidence="1">
    <location>
        <begin position="347"/>
        <end position="373"/>
    </location>
</feature>
<feature type="compositionally biased region" description="Basic residues" evidence="1">
    <location>
        <begin position="620"/>
        <end position="631"/>
    </location>
</feature>
<feature type="compositionally biased region" description="Basic and acidic residues" evidence="1">
    <location>
        <begin position="297"/>
        <end position="308"/>
    </location>
</feature>
<evidence type="ECO:0000313" key="2">
    <source>
        <dbReference type="EMBL" id="KAF2430314.1"/>
    </source>
</evidence>
<feature type="compositionally biased region" description="Acidic residues" evidence="1">
    <location>
        <begin position="677"/>
        <end position="690"/>
    </location>
</feature>
<feature type="region of interest" description="Disordered" evidence="1">
    <location>
        <begin position="1"/>
        <end position="53"/>
    </location>
</feature>
<feature type="compositionally biased region" description="Basic and acidic residues" evidence="1">
    <location>
        <begin position="328"/>
        <end position="346"/>
    </location>
</feature>
<dbReference type="Proteomes" id="UP000800235">
    <property type="component" value="Unassembled WGS sequence"/>
</dbReference>
<accession>A0A9P4NQQ5</accession>
<evidence type="ECO:0000313" key="3">
    <source>
        <dbReference type="Proteomes" id="UP000800235"/>
    </source>
</evidence>
<gene>
    <name evidence="2" type="ORF">EJ08DRAFT_249708</name>
</gene>
<evidence type="ECO:0000256" key="1">
    <source>
        <dbReference type="SAM" id="MobiDB-lite"/>
    </source>
</evidence>
<feature type="region of interest" description="Disordered" evidence="1">
    <location>
        <begin position="711"/>
        <end position="749"/>
    </location>
</feature>
<feature type="region of interest" description="Disordered" evidence="1">
    <location>
        <begin position="234"/>
        <end position="481"/>
    </location>
</feature>
<dbReference type="AlphaFoldDB" id="A0A9P4NQQ5"/>
<feature type="compositionally biased region" description="Basic and acidic residues" evidence="1">
    <location>
        <begin position="535"/>
        <end position="546"/>
    </location>
</feature>